<evidence type="ECO:0000256" key="3">
    <source>
        <dbReference type="ARBA" id="ARBA00023157"/>
    </source>
</evidence>
<dbReference type="PANTHER" id="PTHR19325">
    <property type="entry name" value="COMPLEMENT COMPONENT-RELATED SUSHI DOMAIN-CONTAINING"/>
    <property type="match status" value="1"/>
</dbReference>
<keyword evidence="6" id="KW-0472">Membrane</keyword>
<feature type="domain" description="Sushi" evidence="7">
    <location>
        <begin position="166"/>
        <end position="231"/>
    </location>
</feature>
<dbReference type="CDD" id="cd00033">
    <property type="entry name" value="CCP"/>
    <property type="match status" value="3"/>
</dbReference>
<dbReference type="SMART" id="SM00032">
    <property type="entry name" value="CCP"/>
    <property type="match status" value="3"/>
</dbReference>
<protein>
    <submittedName>
        <fullName evidence="9">Sushi, von Willebrand factor type A, EGF and pentraxin domain-containing protein 1-like</fullName>
    </submittedName>
</protein>
<reference evidence="9" key="1">
    <citation type="submission" date="2025-08" db="UniProtKB">
        <authorList>
            <consortium name="RefSeq"/>
        </authorList>
    </citation>
    <scope>IDENTIFICATION</scope>
    <source>
        <tissue evidence="9">Testes</tissue>
    </source>
</reference>
<feature type="domain" description="Sushi" evidence="7">
    <location>
        <begin position="232"/>
        <end position="289"/>
    </location>
</feature>
<accession>A0ABM0MSE5</accession>
<dbReference type="Gene3D" id="2.10.70.10">
    <property type="entry name" value="Complement Module, domain 1"/>
    <property type="match status" value="3"/>
</dbReference>
<dbReference type="InterPro" id="IPR050350">
    <property type="entry name" value="Compl-Cell_Adhes-Reg"/>
</dbReference>
<keyword evidence="8" id="KW-1185">Reference proteome</keyword>
<dbReference type="GeneID" id="102806928"/>
<dbReference type="InterPro" id="IPR000436">
    <property type="entry name" value="Sushi_SCR_CCP_dom"/>
</dbReference>
<name>A0ABM0MSE5_SACKO</name>
<evidence type="ECO:0000313" key="9">
    <source>
        <dbReference type="RefSeq" id="XP_006822936.1"/>
    </source>
</evidence>
<keyword evidence="1 5" id="KW-0768">Sushi</keyword>
<proteinExistence type="predicted"/>
<evidence type="ECO:0000256" key="6">
    <source>
        <dbReference type="SAM" id="Phobius"/>
    </source>
</evidence>
<evidence type="ECO:0000256" key="1">
    <source>
        <dbReference type="ARBA" id="ARBA00022659"/>
    </source>
</evidence>
<keyword evidence="6" id="KW-0812">Transmembrane</keyword>
<organism evidence="8 9">
    <name type="scientific">Saccoglossus kowalevskii</name>
    <name type="common">Acorn worm</name>
    <dbReference type="NCBI Taxonomy" id="10224"/>
    <lineage>
        <taxon>Eukaryota</taxon>
        <taxon>Metazoa</taxon>
        <taxon>Hemichordata</taxon>
        <taxon>Enteropneusta</taxon>
        <taxon>Harrimaniidae</taxon>
        <taxon>Saccoglossus</taxon>
    </lineage>
</organism>
<dbReference type="SUPFAM" id="SSF57535">
    <property type="entry name" value="Complement control module/SCR domain"/>
    <property type="match status" value="3"/>
</dbReference>
<keyword evidence="4" id="KW-0325">Glycoprotein</keyword>
<evidence type="ECO:0000256" key="4">
    <source>
        <dbReference type="ARBA" id="ARBA00023180"/>
    </source>
</evidence>
<dbReference type="PANTHER" id="PTHR19325:SF575">
    <property type="entry name" value="LOCOMOTION-RELATED PROTEIN HIKARU GENKI"/>
    <property type="match status" value="1"/>
</dbReference>
<dbReference type="InterPro" id="IPR035976">
    <property type="entry name" value="Sushi/SCR/CCP_sf"/>
</dbReference>
<keyword evidence="2" id="KW-0677">Repeat</keyword>
<feature type="transmembrane region" description="Helical" evidence="6">
    <location>
        <begin position="17"/>
        <end position="36"/>
    </location>
</feature>
<keyword evidence="3" id="KW-1015">Disulfide bond</keyword>
<keyword evidence="6" id="KW-1133">Transmembrane helix</keyword>
<dbReference type="Proteomes" id="UP000694865">
    <property type="component" value="Unplaced"/>
</dbReference>
<evidence type="ECO:0000256" key="5">
    <source>
        <dbReference type="PROSITE-ProRule" id="PRU00302"/>
    </source>
</evidence>
<evidence type="ECO:0000313" key="8">
    <source>
        <dbReference type="Proteomes" id="UP000694865"/>
    </source>
</evidence>
<feature type="non-terminal residue" evidence="9">
    <location>
        <position position="289"/>
    </location>
</feature>
<dbReference type="Pfam" id="PF00084">
    <property type="entry name" value="Sushi"/>
    <property type="match status" value="3"/>
</dbReference>
<comment type="caution">
    <text evidence="5">Lacks conserved residue(s) required for the propagation of feature annotation.</text>
</comment>
<dbReference type="PROSITE" id="PS50923">
    <property type="entry name" value="SUSHI"/>
    <property type="match status" value="3"/>
</dbReference>
<feature type="domain" description="Sushi" evidence="7">
    <location>
        <begin position="99"/>
        <end position="160"/>
    </location>
</feature>
<gene>
    <name evidence="9" type="primary">LOC102806928</name>
</gene>
<sequence>MLSMSELAVHEFIMSKFYLMVLMVSFLSTFICQDVFPRSRPTYRSQVSSTIICPPRNDFYAISYKCGVSCAANEECISGEMCLCDGFCGLSCLPTGGWPICPLLQHPVNGNIELVLPEENEYGVHVIFSCDNTYIMVPGQSKLTCMSGNGWSGEAPRCLAEDTLPYVCDKSLLNKSEHDIVKLVGENVGYVSVNTRVKYECSEGYYFITEDYYATCLADGTWLFPQNACWKVSCASPDVPETGILEVDDFFYGSIINIHCKAGYIISEPYTAICQSNGQWDTETLPTCS</sequence>
<dbReference type="RefSeq" id="XP_006822936.1">
    <property type="nucleotide sequence ID" value="XM_006822873.1"/>
</dbReference>
<evidence type="ECO:0000259" key="7">
    <source>
        <dbReference type="PROSITE" id="PS50923"/>
    </source>
</evidence>
<evidence type="ECO:0000256" key="2">
    <source>
        <dbReference type="ARBA" id="ARBA00022737"/>
    </source>
</evidence>